<evidence type="ECO:0000259" key="1">
    <source>
        <dbReference type="Pfam" id="PF10552"/>
    </source>
</evidence>
<dbReference type="Pfam" id="PF10552">
    <property type="entry name" value="ORF6C"/>
    <property type="match status" value="1"/>
</dbReference>
<reference evidence="2 3" key="1">
    <citation type="submission" date="2018-09" db="EMBL/GenBank/DDBJ databases">
        <title>Murine metabolic-syndrome-specific gut microbial biobank.</title>
        <authorList>
            <person name="Liu C."/>
        </authorList>
    </citation>
    <scope>NUCLEOTIDE SEQUENCE [LARGE SCALE GENOMIC DNA]</scope>
    <source>
        <strain evidence="2 3">C-30</strain>
    </source>
</reference>
<evidence type="ECO:0000313" key="2">
    <source>
        <dbReference type="EMBL" id="RXV75537.1"/>
    </source>
</evidence>
<dbReference type="EMBL" id="QZFR01000002">
    <property type="protein sequence ID" value="RXV75537.1"/>
    <property type="molecule type" value="Genomic_DNA"/>
</dbReference>
<evidence type="ECO:0000313" key="3">
    <source>
        <dbReference type="Proteomes" id="UP000289316"/>
    </source>
</evidence>
<dbReference type="InterPro" id="IPR014054">
    <property type="entry name" value="Phage_regulatory_Rha"/>
</dbReference>
<protein>
    <submittedName>
        <fullName evidence="2">Phage regulatory protein</fullName>
    </submittedName>
</protein>
<dbReference type="NCBIfam" id="TIGR02681">
    <property type="entry name" value="phage_pRha"/>
    <property type="match status" value="1"/>
</dbReference>
<sequence>MNELVVMKNQQAVTTSLVVAEAFKKNHKDVMRAISNKLGSAQNCAQYKNMFTPSFYQDASGKQNKMYYMNRDGFTFIAMGFTGRKADEFKLKYIQAFNKMEEYIKQQNQLPTSPTEMLKLAIDSTLETAGKVEALNTRMDEFEQNAPIDPGEYNYLSKRISSEVQNYVVSHHMILNQKQRSQLYKDVNRGVKEVTGVKTRSQLRKKDFDVVDRYLMNWTPSPATLMIIEQLDDEAKGQERLF</sequence>
<dbReference type="InterPro" id="IPR018878">
    <property type="entry name" value="ORF6C_dom"/>
</dbReference>
<dbReference type="Proteomes" id="UP000289316">
    <property type="component" value="Unassembled WGS sequence"/>
</dbReference>
<dbReference type="RefSeq" id="WP_129303146.1">
    <property type="nucleotide sequence ID" value="NZ_JAASIZ010000055.1"/>
</dbReference>
<dbReference type="OrthoDB" id="9812611at2"/>
<organism evidence="2 3">
    <name type="scientific">Ligilactobacillus murinus</name>
    <dbReference type="NCBI Taxonomy" id="1622"/>
    <lineage>
        <taxon>Bacteria</taxon>
        <taxon>Bacillati</taxon>
        <taxon>Bacillota</taxon>
        <taxon>Bacilli</taxon>
        <taxon>Lactobacillales</taxon>
        <taxon>Lactobacillaceae</taxon>
        <taxon>Ligilactobacillus</taxon>
    </lineage>
</organism>
<name>A0A4Q2B180_9LACO</name>
<feature type="domain" description="ORF6C" evidence="1">
    <location>
        <begin position="119"/>
        <end position="226"/>
    </location>
</feature>
<proteinExistence type="predicted"/>
<comment type="caution">
    <text evidence="2">The sequence shown here is derived from an EMBL/GenBank/DDBJ whole genome shotgun (WGS) entry which is preliminary data.</text>
</comment>
<dbReference type="Pfam" id="PF09669">
    <property type="entry name" value="Phage_pRha"/>
    <property type="match status" value="1"/>
</dbReference>
<dbReference type="AlphaFoldDB" id="A0A4Q2B180"/>
<accession>A0A4Q2B180</accession>
<gene>
    <name evidence="2" type="ORF">D6C19_00675</name>
</gene>